<accession>A0A2N1MGM9</accession>
<dbReference type="InterPro" id="IPR029048">
    <property type="entry name" value="HSP70_C_sf"/>
</dbReference>
<reference evidence="1 2" key="1">
    <citation type="submission" date="2016-04" db="EMBL/GenBank/DDBJ databases">
        <title>Genome analyses suggest a sexual origin of heterokaryosis in a supposedly ancient asexual fungus.</title>
        <authorList>
            <person name="Ropars J."/>
            <person name="Sedzielewska K."/>
            <person name="Noel J."/>
            <person name="Charron P."/>
            <person name="Farinelli L."/>
            <person name="Marton T."/>
            <person name="Kruger M."/>
            <person name="Pelin A."/>
            <person name="Brachmann A."/>
            <person name="Corradi N."/>
        </authorList>
    </citation>
    <scope>NUCLEOTIDE SEQUENCE [LARGE SCALE GENOMIC DNA]</scope>
    <source>
        <strain evidence="1 2">C2</strain>
    </source>
</reference>
<name>A0A2N1MGM9_9GLOM</name>
<dbReference type="AlphaFoldDB" id="A0A2N1MGM9"/>
<evidence type="ECO:0000313" key="1">
    <source>
        <dbReference type="EMBL" id="PKK60800.1"/>
    </source>
</evidence>
<dbReference type="SUPFAM" id="SSF100934">
    <property type="entry name" value="Heat shock protein 70kD (HSP70), C-terminal subdomain"/>
    <property type="match status" value="1"/>
</dbReference>
<reference evidence="1 2" key="2">
    <citation type="submission" date="2017-10" db="EMBL/GenBank/DDBJ databases">
        <title>Extensive intraspecific genome diversity in a model arbuscular mycorrhizal fungus.</title>
        <authorList>
            <person name="Chen E.C.H."/>
            <person name="Morin E."/>
            <person name="Baudet D."/>
            <person name="Noel J."/>
            <person name="Ndikumana S."/>
            <person name="Charron P."/>
            <person name="St-Onge C."/>
            <person name="Giorgi J."/>
            <person name="Grigoriev I.V."/>
            <person name="Roux C."/>
            <person name="Martin F.M."/>
            <person name="Corradi N."/>
        </authorList>
    </citation>
    <scope>NUCLEOTIDE SEQUENCE [LARGE SCALE GENOMIC DNA]</scope>
    <source>
        <strain evidence="1 2">C2</strain>
    </source>
</reference>
<evidence type="ECO:0000313" key="2">
    <source>
        <dbReference type="Proteomes" id="UP000233469"/>
    </source>
</evidence>
<dbReference type="Proteomes" id="UP000233469">
    <property type="component" value="Unassembled WGS sequence"/>
</dbReference>
<dbReference type="VEuPathDB" id="FungiDB:FUN_004730"/>
<dbReference type="Gene3D" id="1.20.1270.10">
    <property type="match status" value="1"/>
</dbReference>
<sequence length="124" mass="14048">MSKTMSKTGFGQSKIVQLKKPIGQVQNPTLAYGVAVQAYILSGVSEAEEYHAEECFESYTHNLFNVVQDIDNIKNRLQEAAQKSITWLENNQEASKDEYERKQKLLEGIADQIMNKLYNVDVSS</sequence>
<comment type="caution">
    <text evidence="1">The sequence shown here is derived from an EMBL/GenBank/DDBJ whole genome shotgun (WGS) entry which is preliminary data.</text>
</comment>
<gene>
    <name evidence="1" type="ORF">RhiirC2_718865</name>
</gene>
<protein>
    <submittedName>
        <fullName evidence="1">Uncharacterized protein</fullName>
    </submittedName>
</protein>
<proteinExistence type="predicted"/>
<dbReference type="VEuPathDB" id="FungiDB:RhiirA1_351425"/>
<organism evidence="1 2">
    <name type="scientific">Rhizophagus irregularis</name>
    <dbReference type="NCBI Taxonomy" id="588596"/>
    <lineage>
        <taxon>Eukaryota</taxon>
        <taxon>Fungi</taxon>
        <taxon>Fungi incertae sedis</taxon>
        <taxon>Mucoromycota</taxon>
        <taxon>Glomeromycotina</taxon>
        <taxon>Glomeromycetes</taxon>
        <taxon>Glomerales</taxon>
        <taxon>Glomeraceae</taxon>
        <taxon>Rhizophagus</taxon>
    </lineage>
</organism>
<dbReference type="EMBL" id="LLXL01002457">
    <property type="protein sequence ID" value="PKK60800.1"/>
    <property type="molecule type" value="Genomic_DNA"/>
</dbReference>